<evidence type="ECO:0000259" key="6">
    <source>
        <dbReference type="SMART" id="SM00856"/>
    </source>
</evidence>
<dbReference type="FunFam" id="1.20.140.40:FF:000006">
    <property type="entry name" value="Pectinesterase inhibitor 3"/>
    <property type="match status" value="1"/>
</dbReference>
<dbReference type="NCBIfam" id="TIGR01614">
    <property type="entry name" value="PME_inhib"/>
    <property type="match status" value="1"/>
</dbReference>
<keyword evidence="2" id="KW-0964">Secreted</keyword>
<dbReference type="PANTHER" id="PTHR31080">
    <property type="entry name" value="PECTINESTERASE INHIBITOR-LIKE"/>
    <property type="match status" value="1"/>
</dbReference>
<keyword evidence="8" id="KW-1185">Reference proteome</keyword>
<sequence length="228" mass="24677">MLTSIYITFAPPLHTHYTSKTTQNNKKMTMSGTLTLAFTLFLLATCHGARMLPETETNTEFIKTSCNTTSYPDLCFSSLSSYASKIQTSPLNLASTALSVSLSSARSTTAVLTNMSAAHGMDPHDKEAIHDCLDTLGDAVDDLRQSAETMSHLGGEKMGYQINSVQTWVSAALTDDNTCMDGFRSGGEDVMKDVRRHVLNVARLTSNALDLINGLSSTITNSVPRNHT</sequence>
<evidence type="ECO:0000256" key="5">
    <source>
        <dbReference type="ARBA" id="ARBA00038471"/>
    </source>
</evidence>
<name>A0AAD6EMV9_9POAL</name>
<keyword evidence="3" id="KW-0732">Signal</keyword>
<evidence type="ECO:0000256" key="4">
    <source>
        <dbReference type="ARBA" id="ARBA00023157"/>
    </source>
</evidence>
<dbReference type="AlphaFoldDB" id="A0AAD6EMV9"/>
<evidence type="ECO:0000313" key="8">
    <source>
        <dbReference type="Proteomes" id="UP001210211"/>
    </source>
</evidence>
<dbReference type="PANTHER" id="PTHR31080:SF161">
    <property type="entry name" value="OS10G0508700 PROTEIN"/>
    <property type="match status" value="1"/>
</dbReference>
<proteinExistence type="inferred from homology"/>
<evidence type="ECO:0000256" key="1">
    <source>
        <dbReference type="ARBA" id="ARBA00004239"/>
    </source>
</evidence>
<comment type="subcellular location">
    <subcellularLocation>
        <location evidence="1">Secreted</location>
        <location evidence="1">Extracellular space</location>
    </subcellularLocation>
</comment>
<dbReference type="EMBL" id="JAMRDG010000002">
    <property type="protein sequence ID" value="KAJ3690288.1"/>
    <property type="molecule type" value="Genomic_DNA"/>
</dbReference>
<dbReference type="SMART" id="SM00856">
    <property type="entry name" value="PMEI"/>
    <property type="match status" value="1"/>
</dbReference>
<dbReference type="Proteomes" id="UP001210211">
    <property type="component" value="Unassembled WGS sequence"/>
</dbReference>
<dbReference type="GO" id="GO:0004857">
    <property type="term" value="F:enzyme inhibitor activity"/>
    <property type="evidence" value="ECO:0007669"/>
    <property type="project" value="InterPro"/>
</dbReference>
<feature type="domain" description="Pectinesterase inhibitor" evidence="6">
    <location>
        <begin position="57"/>
        <end position="211"/>
    </location>
</feature>
<dbReference type="InterPro" id="IPR051955">
    <property type="entry name" value="PME_Inhibitor"/>
</dbReference>
<evidence type="ECO:0000256" key="3">
    <source>
        <dbReference type="ARBA" id="ARBA00022729"/>
    </source>
</evidence>
<comment type="caution">
    <text evidence="7">The sequence shown here is derived from an EMBL/GenBank/DDBJ whole genome shotgun (WGS) entry which is preliminary data.</text>
</comment>
<protein>
    <recommendedName>
        <fullName evidence="6">Pectinesterase inhibitor domain-containing protein</fullName>
    </recommendedName>
</protein>
<dbReference type="Gene3D" id="1.20.140.40">
    <property type="entry name" value="Invertase/pectin methylesterase inhibitor family protein"/>
    <property type="match status" value="1"/>
</dbReference>
<dbReference type="InterPro" id="IPR006501">
    <property type="entry name" value="Pectinesterase_inhib_dom"/>
</dbReference>
<dbReference type="GO" id="GO:0005576">
    <property type="term" value="C:extracellular region"/>
    <property type="evidence" value="ECO:0007669"/>
    <property type="project" value="UniProtKB-SubCell"/>
</dbReference>
<organism evidence="7 8">
    <name type="scientific">Rhynchospora tenuis</name>
    <dbReference type="NCBI Taxonomy" id="198213"/>
    <lineage>
        <taxon>Eukaryota</taxon>
        <taxon>Viridiplantae</taxon>
        <taxon>Streptophyta</taxon>
        <taxon>Embryophyta</taxon>
        <taxon>Tracheophyta</taxon>
        <taxon>Spermatophyta</taxon>
        <taxon>Magnoliopsida</taxon>
        <taxon>Liliopsida</taxon>
        <taxon>Poales</taxon>
        <taxon>Cyperaceae</taxon>
        <taxon>Cyperoideae</taxon>
        <taxon>Rhynchosporeae</taxon>
        <taxon>Rhynchospora</taxon>
    </lineage>
</organism>
<evidence type="ECO:0000313" key="7">
    <source>
        <dbReference type="EMBL" id="KAJ3690288.1"/>
    </source>
</evidence>
<comment type="similarity">
    <text evidence="5">Belongs to the PMEI family.</text>
</comment>
<dbReference type="CDD" id="cd15798">
    <property type="entry name" value="PMEI-like_3"/>
    <property type="match status" value="1"/>
</dbReference>
<keyword evidence="4" id="KW-1015">Disulfide bond</keyword>
<dbReference type="Pfam" id="PF04043">
    <property type="entry name" value="PMEI"/>
    <property type="match status" value="1"/>
</dbReference>
<accession>A0AAD6EMV9</accession>
<evidence type="ECO:0000256" key="2">
    <source>
        <dbReference type="ARBA" id="ARBA00022525"/>
    </source>
</evidence>
<dbReference type="SUPFAM" id="SSF101148">
    <property type="entry name" value="Plant invertase/pectin methylesterase inhibitor"/>
    <property type="match status" value="1"/>
</dbReference>
<dbReference type="InterPro" id="IPR035513">
    <property type="entry name" value="Invertase/methylesterase_inhib"/>
</dbReference>
<reference evidence="7 8" key="1">
    <citation type="journal article" date="2022" name="Cell">
        <title>Repeat-based holocentromeres influence genome architecture and karyotype evolution.</title>
        <authorList>
            <person name="Hofstatter P.G."/>
            <person name="Thangavel G."/>
            <person name="Lux T."/>
            <person name="Neumann P."/>
            <person name="Vondrak T."/>
            <person name="Novak P."/>
            <person name="Zhang M."/>
            <person name="Costa L."/>
            <person name="Castellani M."/>
            <person name="Scott A."/>
            <person name="Toegelov H."/>
            <person name="Fuchs J."/>
            <person name="Mata-Sucre Y."/>
            <person name="Dias Y."/>
            <person name="Vanzela A.L.L."/>
            <person name="Huettel B."/>
            <person name="Almeida C.C.S."/>
            <person name="Simkova H."/>
            <person name="Souza G."/>
            <person name="Pedrosa-Harand A."/>
            <person name="Macas J."/>
            <person name="Mayer K.F.X."/>
            <person name="Houben A."/>
            <person name="Marques A."/>
        </authorList>
    </citation>
    <scope>NUCLEOTIDE SEQUENCE [LARGE SCALE GENOMIC DNA]</scope>
    <source>
        <strain evidence="7">RhyTen1mFocal</strain>
    </source>
</reference>
<gene>
    <name evidence="7" type="ORF">LUZ61_019452</name>
</gene>